<keyword evidence="2 5" id="KW-0863">Zinc-finger</keyword>
<keyword evidence="1 5" id="KW-0479">Metal-binding</keyword>
<dbReference type="SMART" id="SM00356">
    <property type="entry name" value="ZnF_C3H1"/>
    <property type="match status" value="2"/>
</dbReference>
<evidence type="ECO:0000259" key="7">
    <source>
        <dbReference type="PROSITE" id="PS50103"/>
    </source>
</evidence>
<dbReference type="Proteomes" id="UP001054857">
    <property type="component" value="Unassembled WGS sequence"/>
</dbReference>
<feature type="domain" description="C3H1-type" evidence="7">
    <location>
        <begin position="109"/>
        <end position="137"/>
    </location>
</feature>
<dbReference type="Pfam" id="PF00642">
    <property type="entry name" value="zf-CCCH"/>
    <property type="match status" value="2"/>
</dbReference>
<proteinExistence type="predicted"/>
<dbReference type="InterPro" id="IPR000571">
    <property type="entry name" value="Znf_CCCH"/>
</dbReference>
<dbReference type="GO" id="GO:0003729">
    <property type="term" value="F:mRNA binding"/>
    <property type="evidence" value="ECO:0007669"/>
    <property type="project" value="UniProtKB-ARBA"/>
</dbReference>
<feature type="zinc finger region" description="C3H1-type" evidence="5">
    <location>
        <begin position="151"/>
        <end position="179"/>
    </location>
</feature>
<dbReference type="SUPFAM" id="SSF90229">
    <property type="entry name" value="CCCH zinc finger"/>
    <property type="match status" value="2"/>
</dbReference>
<name>A0AAD3DL84_9CHLO</name>
<dbReference type="PANTHER" id="PTHR12506">
    <property type="entry name" value="PROTEIN PHOSPHATASE RELATED"/>
    <property type="match status" value="1"/>
</dbReference>
<dbReference type="GO" id="GO:0003677">
    <property type="term" value="F:DNA binding"/>
    <property type="evidence" value="ECO:0007669"/>
    <property type="project" value="UniProtKB-KW"/>
</dbReference>
<dbReference type="Gene3D" id="4.10.1000.10">
    <property type="entry name" value="Zinc finger, CCCH-type"/>
    <property type="match status" value="1"/>
</dbReference>
<feature type="domain" description="C3H1-type" evidence="7">
    <location>
        <begin position="151"/>
        <end position="179"/>
    </location>
</feature>
<dbReference type="PANTHER" id="PTHR12506:SF50">
    <property type="entry name" value="ZINC FINGER CCCH DOMAIN-CONTAINING PROTEIN 26"/>
    <property type="match status" value="1"/>
</dbReference>
<accession>A0AAD3DL84</accession>
<feature type="compositionally biased region" description="Low complexity" evidence="6">
    <location>
        <begin position="65"/>
        <end position="78"/>
    </location>
</feature>
<evidence type="ECO:0000256" key="5">
    <source>
        <dbReference type="PROSITE-ProRule" id="PRU00723"/>
    </source>
</evidence>
<dbReference type="InterPro" id="IPR050974">
    <property type="entry name" value="Plant_ZF_CCCH"/>
</dbReference>
<organism evidence="8 9">
    <name type="scientific">Astrephomene gubernaculifera</name>
    <dbReference type="NCBI Taxonomy" id="47775"/>
    <lineage>
        <taxon>Eukaryota</taxon>
        <taxon>Viridiplantae</taxon>
        <taxon>Chlorophyta</taxon>
        <taxon>core chlorophytes</taxon>
        <taxon>Chlorophyceae</taxon>
        <taxon>CS clade</taxon>
        <taxon>Chlamydomonadales</taxon>
        <taxon>Astrephomenaceae</taxon>
        <taxon>Astrephomene</taxon>
    </lineage>
</organism>
<feature type="zinc finger region" description="C3H1-type" evidence="5">
    <location>
        <begin position="109"/>
        <end position="137"/>
    </location>
</feature>
<dbReference type="InterPro" id="IPR036855">
    <property type="entry name" value="Znf_CCCH_sf"/>
</dbReference>
<evidence type="ECO:0000256" key="4">
    <source>
        <dbReference type="ARBA" id="ARBA00023125"/>
    </source>
</evidence>
<dbReference type="EMBL" id="BMAR01000006">
    <property type="protein sequence ID" value="GFR43901.1"/>
    <property type="molecule type" value="Genomic_DNA"/>
</dbReference>
<protein>
    <recommendedName>
        <fullName evidence="7">C3H1-type domain-containing protein</fullName>
    </recommendedName>
</protein>
<evidence type="ECO:0000256" key="1">
    <source>
        <dbReference type="ARBA" id="ARBA00022723"/>
    </source>
</evidence>
<reference evidence="8 9" key="1">
    <citation type="journal article" date="2021" name="Sci. Rep.">
        <title>Genome sequencing of the multicellular alga Astrephomene provides insights into convergent evolution of germ-soma differentiation.</title>
        <authorList>
            <person name="Yamashita S."/>
            <person name="Yamamoto K."/>
            <person name="Matsuzaki R."/>
            <person name="Suzuki S."/>
            <person name="Yamaguchi H."/>
            <person name="Hirooka S."/>
            <person name="Minakuchi Y."/>
            <person name="Miyagishima S."/>
            <person name="Kawachi M."/>
            <person name="Toyoda A."/>
            <person name="Nozaki H."/>
        </authorList>
    </citation>
    <scope>NUCLEOTIDE SEQUENCE [LARGE SCALE GENOMIC DNA]</scope>
    <source>
        <strain evidence="8 9">NIES-4017</strain>
    </source>
</reference>
<gene>
    <name evidence="8" type="ORF">Agub_g5034</name>
</gene>
<feature type="region of interest" description="Disordered" evidence="6">
    <location>
        <begin position="62"/>
        <end position="86"/>
    </location>
</feature>
<keyword evidence="9" id="KW-1185">Reference proteome</keyword>
<dbReference type="AlphaFoldDB" id="A0AAD3DL84"/>
<evidence type="ECO:0000313" key="8">
    <source>
        <dbReference type="EMBL" id="GFR43901.1"/>
    </source>
</evidence>
<evidence type="ECO:0000256" key="6">
    <source>
        <dbReference type="SAM" id="MobiDB-lite"/>
    </source>
</evidence>
<evidence type="ECO:0000256" key="2">
    <source>
        <dbReference type="ARBA" id="ARBA00022771"/>
    </source>
</evidence>
<dbReference type="GO" id="GO:0008270">
    <property type="term" value="F:zinc ion binding"/>
    <property type="evidence" value="ECO:0007669"/>
    <property type="project" value="UniProtKB-KW"/>
</dbReference>
<evidence type="ECO:0000256" key="3">
    <source>
        <dbReference type="ARBA" id="ARBA00022833"/>
    </source>
</evidence>
<sequence>MTSYTAAPAEGTEAGEAPQLAAYNQAAGLISSLTSASHHPQSIGANSYSPSLDLLTQHGIQVPLGSGQPQAQQQAQQGPSGGLAFSSLGLRPAGPFSASVSDAGRKAETGEKQLCTFFLRTGTCAYGDRCKFKHPLDRPPPQLNSRGYPVRAEEPDCAHYLKKGWCAFGPTCKFNHPEIQPSILNSYSLSQPAATYVGLPTTTFPTTTVYSVPPAMPTLYYIPPGITPGQLGGSTVSLLPSNVGTVTASQASQLAFQQQAAALAGAAPAQLYRQPAGASPYGPMGAAMGAGMGGAMAGGMGNSVTALEAAFQSMALGRAGGLGRGK</sequence>
<keyword evidence="4" id="KW-0238">DNA-binding</keyword>
<dbReference type="PROSITE" id="PS50103">
    <property type="entry name" value="ZF_C3H1"/>
    <property type="match status" value="2"/>
</dbReference>
<evidence type="ECO:0000313" key="9">
    <source>
        <dbReference type="Proteomes" id="UP001054857"/>
    </source>
</evidence>
<keyword evidence="3 5" id="KW-0862">Zinc</keyword>
<comment type="caution">
    <text evidence="8">The sequence shown here is derived from an EMBL/GenBank/DDBJ whole genome shotgun (WGS) entry which is preliminary data.</text>
</comment>